<dbReference type="Proteomes" id="UP000482155">
    <property type="component" value="Unassembled WGS sequence"/>
</dbReference>
<dbReference type="PANTHER" id="PTHR12192:SF2">
    <property type="entry name" value="GLUTATHIONE-SPECIFIC GAMMA-GLUTAMYLCYCLOTRANSFERASE 2"/>
    <property type="match status" value="1"/>
</dbReference>
<organism evidence="3 4">
    <name type="scientific">Noviherbaspirillum galbum</name>
    <dbReference type="NCBI Taxonomy" id="2709383"/>
    <lineage>
        <taxon>Bacteria</taxon>
        <taxon>Pseudomonadati</taxon>
        <taxon>Pseudomonadota</taxon>
        <taxon>Betaproteobacteria</taxon>
        <taxon>Burkholderiales</taxon>
        <taxon>Oxalobacteraceae</taxon>
        <taxon>Noviherbaspirillum</taxon>
    </lineage>
</organism>
<dbReference type="EMBL" id="JAAIVB010000048">
    <property type="protein sequence ID" value="NEX62397.1"/>
    <property type="molecule type" value="Genomic_DNA"/>
</dbReference>
<dbReference type="EC" id="4.3.2.7" evidence="1"/>
<evidence type="ECO:0000313" key="3">
    <source>
        <dbReference type="EMBL" id="NEX62397.1"/>
    </source>
</evidence>
<evidence type="ECO:0000313" key="4">
    <source>
        <dbReference type="Proteomes" id="UP000482155"/>
    </source>
</evidence>
<dbReference type="AlphaFoldDB" id="A0A6B3SNS2"/>
<keyword evidence="4" id="KW-1185">Reference proteome</keyword>
<dbReference type="Gene3D" id="3.10.490.10">
    <property type="entry name" value="Gamma-glutamyl cyclotransferase-like"/>
    <property type="match status" value="1"/>
</dbReference>
<accession>A0A6B3SNS2</accession>
<dbReference type="GO" id="GO:0061928">
    <property type="term" value="F:glutathione specific gamma-glutamylcyclotransferase activity"/>
    <property type="evidence" value="ECO:0007669"/>
    <property type="project" value="UniProtKB-EC"/>
</dbReference>
<keyword evidence="3" id="KW-0808">Transferase</keyword>
<comment type="caution">
    <text evidence="3">The sequence shown here is derived from an EMBL/GenBank/DDBJ whole genome shotgun (WGS) entry which is preliminary data.</text>
</comment>
<dbReference type="InterPro" id="IPR006840">
    <property type="entry name" value="ChaC"/>
</dbReference>
<dbReference type="InterPro" id="IPR013024">
    <property type="entry name" value="GGCT-like"/>
</dbReference>
<reference evidence="3 4" key="1">
    <citation type="submission" date="2020-02" db="EMBL/GenBank/DDBJ databases">
        <authorList>
            <person name="Kim M.K."/>
        </authorList>
    </citation>
    <scope>NUCLEOTIDE SEQUENCE [LARGE SCALE GENOMIC DNA]</scope>
    <source>
        <strain evidence="3 4">17J57-3</strain>
    </source>
</reference>
<dbReference type="SUPFAM" id="SSF110857">
    <property type="entry name" value="Gamma-glutamyl cyclotransferase-like"/>
    <property type="match status" value="1"/>
</dbReference>
<keyword evidence="2" id="KW-0456">Lyase</keyword>
<evidence type="ECO:0000256" key="2">
    <source>
        <dbReference type="ARBA" id="ARBA00023239"/>
    </source>
</evidence>
<dbReference type="Pfam" id="PF04752">
    <property type="entry name" value="ChaC"/>
    <property type="match status" value="1"/>
</dbReference>
<proteinExistence type="predicted"/>
<protein>
    <recommendedName>
        <fullName evidence="1">glutathione-specific gamma-glutamylcyclotransferase</fullName>
        <ecNumber evidence="1">4.3.2.7</ecNumber>
    </recommendedName>
</protein>
<dbReference type="GO" id="GO:0005737">
    <property type="term" value="C:cytoplasm"/>
    <property type="evidence" value="ECO:0007669"/>
    <property type="project" value="TreeGrafter"/>
</dbReference>
<dbReference type="GO" id="GO:0016740">
    <property type="term" value="F:transferase activity"/>
    <property type="evidence" value="ECO:0007669"/>
    <property type="project" value="UniProtKB-KW"/>
</dbReference>
<dbReference type="PANTHER" id="PTHR12192">
    <property type="entry name" value="CATION TRANSPORT PROTEIN CHAC-RELATED"/>
    <property type="match status" value="1"/>
</dbReference>
<evidence type="ECO:0000256" key="1">
    <source>
        <dbReference type="ARBA" id="ARBA00012344"/>
    </source>
</evidence>
<dbReference type="InterPro" id="IPR036568">
    <property type="entry name" value="GGCT-like_sf"/>
</dbReference>
<sequence length="248" mass="28086">MPMRHMELTEELVARTRRAMHDPGPLPGLAYQSAEDYDAMVNGLLQERPTGQPVWLFAFGSLIWKPECEHLDEMRGTAYGWRRSFCFEIRRFRATPDCPGLMMSLDRGGQCQGMLYRLAEETVREQLHKLCRREITIKPANTYARWVTVDTEAGSMRAIAFVMNRKSPAYVRDPAPEHIARVLAQACGHWGSGAEYLFNTIRGLQGHGIHDRYLWRLQSLVARQIITGGAIPAHQGDHQGNSLPDPAS</sequence>
<name>A0A6B3SNS2_9BURK</name>
<dbReference type="GO" id="GO:0006751">
    <property type="term" value="P:glutathione catabolic process"/>
    <property type="evidence" value="ECO:0007669"/>
    <property type="project" value="InterPro"/>
</dbReference>
<dbReference type="CDD" id="cd06661">
    <property type="entry name" value="GGCT_like"/>
    <property type="match status" value="1"/>
</dbReference>
<gene>
    <name evidence="3" type="ORF">G3574_15005</name>
</gene>